<protein>
    <submittedName>
        <fullName evidence="3">Alpha/beta fold hydrolase</fullName>
    </submittedName>
</protein>
<dbReference type="AlphaFoldDB" id="A0A5S4VUQ1"/>
<dbReference type="Gene3D" id="3.40.50.1820">
    <property type="entry name" value="alpha/beta hydrolase"/>
    <property type="match status" value="1"/>
</dbReference>
<dbReference type="GO" id="GO:0003677">
    <property type="term" value="F:DNA binding"/>
    <property type="evidence" value="ECO:0007669"/>
    <property type="project" value="InterPro"/>
</dbReference>
<keyword evidence="4" id="KW-1185">Reference proteome</keyword>
<feature type="domain" description="HTH luxR-type" evidence="2">
    <location>
        <begin position="288"/>
        <end position="353"/>
    </location>
</feature>
<dbReference type="CDD" id="cd06170">
    <property type="entry name" value="LuxR_C_like"/>
    <property type="match status" value="1"/>
</dbReference>
<dbReference type="SUPFAM" id="SSF46894">
    <property type="entry name" value="C-terminal effector domain of the bipartite response regulators"/>
    <property type="match status" value="1"/>
</dbReference>
<dbReference type="InterPro" id="IPR000792">
    <property type="entry name" value="Tscrpt_reg_LuxR_C"/>
</dbReference>
<dbReference type="OrthoDB" id="7267294at2"/>
<evidence type="ECO:0000256" key="1">
    <source>
        <dbReference type="ARBA" id="ARBA00022801"/>
    </source>
</evidence>
<dbReference type="GO" id="GO:0006355">
    <property type="term" value="P:regulation of DNA-templated transcription"/>
    <property type="evidence" value="ECO:0007669"/>
    <property type="project" value="InterPro"/>
</dbReference>
<dbReference type="InterPro" id="IPR036388">
    <property type="entry name" value="WH-like_DNA-bd_sf"/>
</dbReference>
<dbReference type="PANTHER" id="PTHR43798:SF31">
    <property type="entry name" value="AB HYDROLASE SUPERFAMILY PROTEIN YCLE"/>
    <property type="match status" value="1"/>
</dbReference>
<dbReference type="GO" id="GO:0016020">
    <property type="term" value="C:membrane"/>
    <property type="evidence" value="ECO:0007669"/>
    <property type="project" value="TreeGrafter"/>
</dbReference>
<keyword evidence="1 3" id="KW-0378">Hydrolase</keyword>
<dbReference type="InterPro" id="IPR016032">
    <property type="entry name" value="Sig_transdc_resp-reg_C-effctor"/>
</dbReference>
<dbReference type="GO" id="GO:0016787">
    <property type="term" value="F:hydrolase activity"/>
    <property type="evidence" value="ECO:0007669"/>
    <property type="project" value="UniProtKB-KW"/>
</dbReference>
<dbReference type="Gene3D" id="1.10.10.10">
    <property type="entry name" value="Winged helix-like DNA-binding domain superfamily/Winged helix DNA-binding domain"/>
    <property type="match status" value="1"/>
</dbReference>
<comment type="caution">
    <text evidence="3">The sequence shown here is derived from an EMBL/GenBank/DDBJ whole genome shotgun (WGS) entry which is preliminary data.</text>
</comment>
<dbReference type="EMBL" id="VSSR01000109">
    <property type="protein sequence ID" value="TYL71356.1"/>
    <property type="molecule type" value="Genomic_DNA"/>
</dbReference>
<dbReference type="PRINTS" id="PR00038">
    <property type="entry name" value="HTHLUXR"/>
</dbReference>
<dbReference type="PRINTS" id="PR00111">
    <property type="entry name" value="ABHYDROLASE"/>
</dbReference>
<organism evidence="3 4">
    <name type="scientific">Bradyrhizobium cytisi</name>
    <dbReference type="NCBI Taxonomy" id="515489"/>
    <lineage>
        <taxon>Bacteria</taxon>
        <taxon>Pseudomonadati</taxon>
        <taxon>Pseudomonadota</taxon>
        <taxon>Alphaproteobacteria</taxon>
        <taxon>Hyphomicrobiales</taxon>
        <taxon>Nitrobacteraceae</taxon>
        <taxon>Bradyrhizobium</taxon>
    </lineage>
</organism>
<dbReference type="PROSITE" id="PS00622">
    <property type="entry name" value="HTH_LUXR_1"/>
    <property type="match status" value="1"/>
</dbReference>
<sequence>MLPSTQQIRFCASRDGTRIAYGICGNGPPLVWVAHFVHHLNFDWDSPVWWPWISALAKRHTLIRYDFRGTGLSDRSGVEFTFEKLVEDFEAVVNASGVRNFALLAMSGGARIVLPFAVQNPDRVSRLVLYGTSPAGPLTAKAPPERVENMQVQLKAFELGWPQDIPGFGTFLTSLHIPDATAEQARSFNELLRLTTSAANAVALLRTLVESDMQDLLPNLRCPTLVFHSRQSAVLPFDDGRRVAALVPDARFVPLESRNHILLGTEPAWKQFVYELDEFLPCTSHDGATESFDELTARERDVVELLAHGMSNADISVRLKISAKTVRNHVSAVLGKLGANSRAQAVAVARDAGYGRRMMARTGSRQRSD</sequence>
<dbReference type="PANTHER" id="PTHR43798">
    <property type="entry name" value="MONOACYLGLYCEROL LIPASE"/>
    <property type="match status" value="1"/>
</dbReference>
<dbReference type="InterPro" id="IPR050266">
    <property type="entry name" value="AB_hydrolase_sf"/>
</dbReference>
<gene>
    <name evidence="3" type="ORF">FXB38_40055</name>
</gene>
<dbReference type="InterPro" id="IPR000073">
    <property type="entry name" value="AB_hydrolase_1"/>
</dbReference>
<reference evidence="3 4" key="1">
    <citation type="submission" date="2019-08" db="EMBL/GenBank/DDBJ databases">
        <title>Bradyrhizobium hipponensis sp. nov., a rhizobium isolated from a Lupinus angustifolius root nodule in Tunisia.</title>
        <authorList>
            <person name="Off K."/>
            <person name="Rejili M."/>
            <person name="Mars M."/>
            <person name="Brachmann A."/>
            <person name="Marin M."/>
        </authorList>
    </citation>
    <scope>NUCLEOTIDE SEQUENCE [LARGE SCALE GENOMIC DNA]</scope>
    <source>
        <strain evidence="3 4">CTAW11</strain>
    </source>
</reference>
<evidence type="ECO:0000313" key="3">
    <source>
        <dbReference type="EMBL" id="TYL71356.1"/>
    </source>
</evidence>
<dbReference type="Proteomes" id="UP000324853">
    <property type="component" value="Unassembled WGS sequence"/>
</dbReference>
<dbReference type="Pfam" id="PF00561">
    <property type="entry name" value="Abhydrolase_1"/>
    <property type="match status" value="1"/>
</dbReference>
<name>A0A5S4VUQ1_9BRAD</name>
<dbReference type="Pfam" id="PF00196">
    <property type="entry name" value="GerE"/>
    <property type="match status" value="1"/>
</dbReference>
<evidence type="ECO:0000313" key="4">
    <source>
        <dbReference type="Proteomes" id="UP000324853"/>
    </source>
</evidence>
<proteinExistence type="predicted"/>
<dbReference type="SUPFAM" id="SSF53474">
    <property type="entry name" value="alpha/beta-Hydrolases"/>
    <property type="match status" value="1"/>
</dbReference>
<dbReference type="PROSITE" id="PS50043">
    <property type="entry name" value="HTH_LUXR_2"/>
    <property type="match status" value="1"/>
</dbReference>
<dbReference type="SMART" id="SM00421">
    <property type="entry name" value="HTH_LUXR"/>
    <property type="match status" value="1"/>
</dbReference>
<accession>A0A5S4VUQ1</accession>
<dbReference type="InterPro" id="IPR029058">
    <property type="entry name" value="AB_hydrolase_fold"/>
</dbReference>
<dbReference type="RefSeq" id="WP_148756395.1">
    <property type="nucleotide sequence ID" value="NZ_VSSR01000109.1"/>
</dbReference>
<evidence type="ECO:0000259" key="2">
    <source>
        <dbReference type="PROSITE" id="PS50043"/>
    </source>
</evidence>